<dbReference type="InterPro" id="IPR036117">
    <property type="entry name" value="DhaL_dom_sf"/>
</dbReference>
<dbReference type="GO" id="GO:0005829">
    <property type="term" value="C:cytosol"/>
    <property type="evidence" value="ECO:0007669"/>
    <property type="project" value="TreeGrafter"/>
</dbReference>
<evidence type="ECO:0000256" key="2">
    <source>
        <dbReference type="ARBA" id="ARBA00022777"/>
    </source>
</evidence>
<dbReference type="PANTHER" id="PTHR28629:SF4">
    <property type="entry name" value="TRIOKINASE_FMN CYCLASE"/>
    <property type="match status" value="1"/>
</dbReference>
<dbReference type="PROSITE" id="PS51480">
    <property type="entry name" value="DHAL"/>
    <property type="match status" value="1"/>
</dbReference>
<accession>A0A2X3DC40</accession>
<dbReference type="SUPFAM" id="SSF101473">
    <property type="entry name" value="DhaL-like"/>
    <property type="match status" value="1"/>
</dbReference>
<dbReference type="Gene3D" id="1.25.40.340">
    <property type="match status" value="1"/>
</dbReference>
<dbReference type="GO" id="GO:0019563">
    <property type="term" value="P:glycerol catabolic process"/>
    <property type="evidence" value="ECO:0007669"/>
    <property type="project" value="TreeGrafter"/>
</dbReference>
<evidence type="ECO:0000256" key="1">
    <source>
        <dbReference type="ARBA" id="ARBA00022679"/>
    </source>
</evidence>
<gene>
    <name evidence="4" type="primary">dhaK_1</name>
    <name evidence="4" type="ORF">NCTC9645_02686</name>
</gene>
<evidence type="ECO:0000313" key="5">
    <source>
        <dbReference type="Proteomes" id="UP000250675"/>
    </source>
</evidence>
<name>A0A2X3DC40_KLEPN</name>
<evidence type="ECO:0000259" key="3">
    <source>
        <dbReference type="PROSITE" id="PS51480"/>
    </source>
</evidence>
<reference evidence="4 5" key="1">
    <citation type="submission" date="2018-06" db="EMBL/GenBank/DDBJ databases">
        <authorList>
            <consortium name="Pathogen Informatics"/>
            <person name="Doyle S."/>
        </authorList>
    </citation>
    <scope>NUCLEOTIDE SEQUENCE [LARGE SCALE GENOMIC DNA]</scope>
    <source>
        <strain evidence="4 5">NCTC9645</strain>
    </source>
</reference>
<dbReference type="Proteomes" id="UP000250675">
    <property type="component" value="Unassembled WGS sequence"/>
</dbReference>
<evidence type="ECO:0000313" key="4">
    <source>
        <dbReference type="EMBL" id="SQC22024.1"/>
    </source>
</evidence>
<dbReference type="GO" id="GO:0004371">
    <property type="term" value="F:glycerone kinase activity"/>
    <property type="evidence" value="ECO:0007669"/>
    <property type="project" value="UniProtKB-EC"/>
</dbReference>
<keyword evidence="1 4" id="KW-0808">Transferase</keyword>
<dbReference type="EC" id="2.7.1.29" evidence="4"/>
<dbReference type="AlphaFoldDB" id="A0A2X3DC40"/>
<dbReference type="InterPro" id="IPR004007">
    <property type="entry name" value="DhaL_dom"/>
</dbReference>
<dbReference type="InterPro" id="IPR050861">
    <property type="entry name" value="Dihydroxyacetone_Kinase"/>
</dbReference>
<dbReference type="Pfam" id="PF02734">
    <property type="entry name" value="Dak2"/>
    <property type="match status" value="1"/>
</dbReference>
<feature type="domain" description="DhaL" evidence="3">
    <location>
        <begin position="1"/>
        <end position="96"/>
    </location>
</feature>
<protein>
    <submittedName>
        <fullName evidence="4">Dihydroxyacetone kinase, ATP-dependent</fullName>
        <ecNumber evidence="4">2.7.1.29</ecNumber>
    </submittedName>
</protein>
<dbReference type="EMBL" id="UASO01000004">
    <property type="protein sequence ID" value="SQC22024.1"/>
    <property type="molecule type" value="Genomic_DNA"/>
</dbReference>
<dbReference type="PANTHER" id="PTHR28629">
    <property type="entry name" value="TRIOKINASE/FMN CYCLASE"/>
    <property type="match status" value="1"/>
</dbReference>
<dbReference type="SMART" id="SM01120">
    <property type="entry name" value="Dak2"/>
    <property type="match status" value="1"/>
</dbReference>
<organism evidence="4 5">
    <name type="scientific">Klebsiella pneumoniae</name>
    <dbReference type="NCBI Taxonomy" id="573"/>
    <lineage>
        <taxon>Bacteria</taxon>
        <taxon>Pseudomonadati</taxon>
        <taxon>Pseudomonadota</taxon>
        <taxon>Gammaproteobacteria</taxon>
        <taxon>Enterobacterales</taxon>
        <taxon>Enterobacteriaceae</taxon>
        <taxon>Klebsiella/Raoultella group</taxon>
        <taxon>Klebsiella</taxon>
        <taxon>Klebsiella pneumoniae complex</taxon>
    </lineage>
</organism>
<keyword evidence="2 4" id="KW-0418">Kinase</keyword>
<proteinExistence type="predicted"/>
<sequence length="97" mass="9958">MAEALNAGLEQMKFYGGADEGDRTMIDALQPALAALLAEPENLQAAFAAAQAGADRTCQSSKAGAGRASYLNSDSLLGNMDPGAHAVAMVFKALAER</sequence>